<dbReference type="SUPFAM" id="SSF48452">
    <property type="entry name" value="TPR-like"/>
    <property type="match status" value="1"/>
</dbReference>
<evidence type="ECO:0008006" key="4">
    <source>
        <dbReference type="Google" id="ProtNLM"/>
    </source>
</evidence>
<reference evidence="2 3" key="1">
    <citation type="submission" date="2020-02" db="EMBL/GenBank/DDBJ databases">
        <authorList>
            <person name="Kim M.K."/>
        </authorList>
    </citation>
    <scope>NUCLEOTIDE SEQUENCE [LARGE SCALE GENOMIC DNA]</scope>
    <source>
        <strain evidence="2 3">17J57-3</strain>
    </source>
</reference>
<gene>
    <name evidence="2" type="ORF">G3574_04925</name>
</gene>
<proteinExistence type="predicted"/>
<dbReference type="RefSeq" id="WP_163960896.1">
    <property type="nucleotide sequence ID" value="NZ_JAAIVB010000012.1"/>
</dbReference>
<evidence type="ECO:0000313" key="2">
    <source>
        <dbReference type="EMBL" id="NEX60412.1"/>
    </source>
</evidence>
<keyword evidence="3" id="KW-1185">Reference proteome</keyword>
<name>A0A6B3SPT0_9BURK</name>
<keyword evidence="1" id="KW-0732">Signal</keyword>
<dbReference type="Proteomes" id="UP000482155">
    <property type="component" value="Unassembled WGS sequence"/>
</dbReference>
<dbReference type="AlphaFoldDB" id="A0A6B3SPT0"/>
<sequence>MLDCLPTSRLRLLLSASALAVACQAGAAPHAPASDDQVLERLPFRANDPVAREMSALRRALQKDPQNLDVAVKLARRYYELVGEEGDPRYLGYAEAALRPWWSLEQPPTSVQVLRASLKQFRHDFDGAVDDLNKVLEREPDNSAARALRAIIHIVQARYAAGRVDCTALRKSGDPLIGQACEAMVDGLTGRAAPAYQSLLAAYREASGKEDSQRMWVLIRLGELAWRQGDLATAETHFKEAVGLGISDTFLLAAYADLLIEQKRYNDVLALLKDKSRSDVLLLRIVLAEHALKLPAARQREAELAARYAAAQMRGDTVHQQEESRFALQVNNDVKSALALAAENWKVQREPRDAQVFLEAAVAANDAATAAPVLAWLQESHIEDKTLIGLGRKLKGERP</sequence>
<evidence type="ECO:0000313" key="3">
    <source>
        <dbReference type="Proteomes" id="UP000482155"/>
    </source>
</evidence>
<comment type="caution">
    <text evidence="2">The sequence shown here is derived from an EMBL/GenBank/DDBJ whole genome shotgun (WGS) entry which is preliminary data.</text>
</comment>
<dbReference type="InterPro" id="IPR011990">
    <property type="entry name" value="TPR-like_helical_dom_sf"/>
</dbReference>
<feature type="signal peptide" evidence="1">
    <location>
        <begin position="1"/>
        <end position="27"/>
    </location>
</feature>
<protein>
    <recommendedName>
        <fullName evidence="4">Tetratricopeptide repeat protein</fullName>
    </recommendedName>
</protein>
<dbReference type="InterPro" id="IPR019734">
    <property type="entry name" value="TPR_rpt"/>
</dbReference>
<organism evidence="2 3">
    <name type="scientific">Noviherbaspirillum galbum</name>
    <dbReference type="NCBI Taxonomy" id="2709383"/>
    <lineage>
        <taxon>Bacteria</taxon>
        <taxon>Pseudomonadati</taxon>
        <taxon>Pseudomonadota</taxon>
        <taxon>Betaproteobacteria</taxon>
        <taxon>Burkholderiales</taxon>
        <taxon>Oxalobacteraceae</taxon>
        <taxon>Noviherbaspirillum</taxon>
    </lineage>
</organism>
<accession>A0A6B3SPT0</accession>
<dbReference type="Gene3D" id="1.25.40.10">
    <property type="entry name" value="Tetratricopeptide repeat domain"/>
    <property type="match status" value="2"/>
</dbReference>
<dbReference type="SMART" id="SM00028">
    <property type="entry name" value="TPR"/>
    <property type="match status" value="2"/>
</dbReference>
<evidence type="ECO:0000256" key="1">
    <source>
        <dbReference type="SAM" id="SignalP"/>
    </source>
</evidence>
<feature type="chain" id="PRO_5025651247" description="Tetratricopeptide repeat protein" evidence="1">
    <location>
        <begin position="28"/>
        <end position="399"/>
    </location>
</feature>
<dbReference type="EMBL" id="JAAIVB010000012">
    <property type="protein sequence ID" value="NEX60412.1"/>
    <property type="molecule type" value="Genomic_DNA"/>
</dbReference>